<organism evidence="3 4">
    <name type="scientific">Dermatophagoides farinae</name>
    <name type="common">American house dust mite</name>
    <dbReference type="NCBI Taxonomy" id="6954"/>
    <lineage>
        <taxon>Eukaryota</taxon>
        <taxon>Metazoa</taxon>
        <taxon>Ecdysozoa</taxon>
        <taxon>Arthropoda</taxon>
        <taxon>Chelicerata</taxon>
        <taxon>Arachnida</taxon>
        <taxon>Acari</taxon>
        <taxon>Acariformes</taxon>
        <taxon>Sarcoptiformes</taxon>
        <taxon>Astigmata</taxon>
        <taxon>Psoroptidia</taxon>
        <taxon>Analgoidea</taxon>
        <taxon>Pyroglyphidae</taxon>
        <taxon>Dermatophagoidinae</taxon>
        <taxon>Dermatophagoides</taxon>
    </lineage>
</organism>
<feature type="transmembrane region" description="Helical" evidence="1">
    <location>
        <begin position="89"/>
        <end position="109"/>
    </location>
</feature>
<proteinExistence type="predicted"/>
<reference evidence="3" key="1">
    <citation type="submission" date="2013-05" db="EMBL/GenBank/DDBJ databases">
        <authorList>
            <person name="Yim A.K.Y."/>
            <person name="Chan T.F."/>
            <person name="Ji K.M."/>
            <person name="Liu X.Y."/>
            <person name="Zhou J.W."/>
            <person name="Li R.Q."/>
            <person name="Yang K.Y."/>
            <person name="Li J."/>
            <person name="Li M."/>
            <person name="Law P.T.W."/>
            <person name="Wu Y.L."/>
            <person name="Cai Z.L."/>
            <person name="Qin H."/>
            <person name="Bao Y."/>
            <person name="Leung R.K.K."/>
            <person name="Ng P.K.S."/>
            <person name="Zou J."/>
            <person name="Zhong X.J."/>
            <person name="Ran P.X."/>
            <person name="Zhong N.S."/>
            <person name="Liu Z.G."/>
            <person name="Tsui S.K.W."/>
        </authorList>
    </citation>
    <scope>NUCLEOTIDE SEQUENCE</scope>
    <source>
        <strain evidence="3">Derf</strain>
        <tissue evidence="3">Whole organism</tissue>
    </source>
</reference>
<sequence length="168" mass="19075">MASMFGDILRMASDLIKSFVLESMVPMIVAAPPTSPMLAKQLQNIIEKEWITIITFVMMLPLQIIYFLWFLSGGPLMNFSFLTRYFTYIQVAIFIIVMALFRTILVITLTENHSGTNDLNPNRIKSKFRCTPSDMHTTTASSSTTTTIINESAARFTPKKENSKTKKF</sequence>
<gene>
    <name evidence="3" type="ORF">DERF_012117</name>
    <name evidence="2" type="ORF">HUG17_9269</name>
</gene>
<reference evidence="2" key="3">
    <citation type="journal article" date="2021" name="World Allergy Organ. J.">
        <title>Chromosome-level assembly of Dermatophagoides farinae genome and transcriptome reveals two novel allergens Der f 37 and Der f 39.</title>
        <authorList>
            <person name="Chen J."/>
            <person name="Cai Z."/>
            <person name="Fan D."/>
            <person name="Hu J."/>
            <person name="Hou Y."/>
            <person name="He Y."/>
            <person name="Zhang Z."/>
            <person name="Zhao Z."/>
            <person name="Gao P."/>
            <person name="Hu W."/>
            <person name="Sun J."/>
            <person name="Li J."/>
            <person name="Ji K."/>
        </authorList>
    </citation>
    <scope>NUCLEOTIDE SEQUENCE</scope>
    <source>
        <strain evidence="2">JKM2019</strain>
    </source>
</reference>
<evidence type="ECO:0000313" key="2">
    <source>
        <dbReference type="EMBL" id="KAH7638164.1"/>
    </source>
</evidence>
<reference evidence="2" key="2">
    <citation type="submission" date="2020-06" db="EMBL/GenBank/DDBJ databases">
        <authorList>
            <person name="Ji K."/>
            <person name="Li J."/>
        </authorList>
    </citation>
    <scope>NUCLEOTIDE SEQUENCE</scope>
    <source>
        <strain evidence="2">JKM2019</strain>
        <tissue evidence="2">Whole body</tissue>
    </source>
</reference>
<keyword evidence="1" id="KW-1133">Transmembrane helix</keyword>
<dbReference type="Proteomes" id="UP000790347">
    <property type="component" value="Unassembled WGS sequence"/>
</dbReference>
<feature type="transmembrane region" description="Helical" evidence="1">
    <location>
        <begin position="50"/>
        <end position="69"/>
    </location>
</feature>
<evidence type="ECO:0000313" key="4">
    <source>
        <dbReference type="Proteomes" id="UP000790347"/>
    </source>
</evidence>
<dbReference type="EMBL" id="SDOV01000008">
    <property type="protein sequence ID" value="KAH7638164.1"/>
    <property type="molecule type" value="Genomic_DNA"/>
</dbReference>
<comment type="caution">
    <text evidence="3">The sequence shown here is derived from an EMBL/GenBank/DDBJ whole genome shotgun (WGS) entry which is preliminary data.</text>
</comment>
<dbReference type="EMBL" id="ASGP02000006">
    <property type="protein sequence ID" value="KAH9501259.1"/>
    <property type="molecule type" value="Genomic_DNA"/>
</dbReference>
<accession>A0A922KWT5</accession>
<protein>
    <submittedName>
        <fullName evidence="3">Uncharacterized protein</fullName>
    </submittedName>
</protein>
<evidence type="ECO:0000256" key="1">
    <source>
        <dbReference type="SAM" id="Phobius"/>
    </source>
</evidence>
<name>A0A922KWT5_DERFA</name>
<dbReference type="Proteomes" id="UP000828236">
    <property type="component" value="Unassembled WGS sequence"/>
</dbReference>
<keyword evidence="1" id="KW-0472">Membrane</keyword>
<evidence type="ECO:0000313" key="3">
    <source>
        <dbReference type="EMBL" id="KAH9501259.1"/>
    </source>
</evidence>
<keyword evidence="1" id="KW-0812">Transmembrane</keyword>
<reference evidence="3" key="4">
    <citation type="journal article" date="2022" name="Res Sq">
        <title>Comparative Genomics Reveals Insights into the Divergent Evolution of Astigmatic Mites and Household Pest Adaptations.</title>
        <authorList>
            <person name="Xiong Q."/>
            <person name="Wan A.T.-Y."/>
            <person name="Liu X.-Y."/>
            <person name="Fung C.S.-H."/>
            <person name="Xiao X."/>
            <person name="Malainual N."/>
            <person name="Hou J."/>
            <person name="Wang L."/>
            <person name="Wang M."/>
            <person name="Yang K."/>
            <person name="Cui Y."/>
            <person name="Leung E."/>
            <person name="Nong W."/>
            <person name="Shin S.-K."/>
            <person name="Au S."/>
            <person name="Jeong K.Y."/>
            <person name="Chew F.T."/>
            <person name="Hui J."/>
            <person name="Leung T.F."/>
            <person name="Tungtrongchitr A."/>
            <person name="Zhong N."/>
            <person name="Liu Z."/>
            <person name="Tsui S."/>
        </authorList>
    </citation>
    <scope>NUCLEOTIDE SEQUENCE</scope>
    <source>
        <strain evidence="3">Derf</strain>
        <tissue evidence="3">Whole organism</tissue>
    </source>
</reference>
<dbReference type="AlphaFoldDB" id="A0A922KWT5"/>
<keyword evidence="4" id="KW-1185">Reference proteome</keyword>